<reference evidence="23 24" key="1">
    <citation type="journal article" date="2010" name="PLoS Biol.">
        <title>Multi-platform next-generation sequencing of the domestic turkey (Meleagris gallopavo): genome assembly and analysis.</title>
        <authorList>
            <person name="Dalloul R.A."/>
            <person name="Long J.A."/>
            <person name="Zimin A.V."/>
            <person name="Aslam L."/>
            <person name="Beal K."/>
            <person name="Blomberg L.A."/>
            <person name="Bouffard P."/>
            <person name="Burt D.W."/>
            <person name="Crasta O."/>
            <person name="Crooijmans R.P."/>
            <person name="Cooper K."/>
            <person name="Coulombe R.A."/>
            <person name="De S."/>
            <person name="Delany M.E."/>
            <person name="Dodgson J.B."/>
            <person name="Dong J.J."/>
            <person name="Evans C."/>
            <person name="Frederickson K.M."/>
            <person name="Flicek P."/>
            <person name="Florea L."/>
            <person name="Folkerts O."/>
            <person name="Groenen M.A."/>
            <person name="Harkins T.T."/>
            <person name="Herrero J."/>
            <person name="Hoffmann S."/>
            <person name="Megens H.J."/>
            <person name="Jiang A."/>
            <person name="de Jong P."/>
            <person name="Kaiser P."/>
            <person name="Kim H."/>
            <person name="Kim K.W."/>
            <person name="Kim S."/>
            <person name="Langenberger D."/>
            <person name="Lee M.K."/>
            <person name="Lee T."/>
            <person name="Mane S."/>
            <person name="Marcais G."/>
            <person name="Marz M."/>
            <person name="McElroy A.P."/>
            <person name="Modise T."/>
            <person name="Nefedov M."/>
            <person name="Notredame C."/>
            <person name="Paton I.R."/>
            <person name="Payne W.S."/>
            <person name="Pertea G."/>
            <person name="Prickett D."/>
            <person name="Puiu D."/>
            <person name="Qioa D."/>
            <person name="Raineri E."/>
            <person name="Ruffier M."/>
            <person name="Salzberg S.L."/>
            <person name="Schatz M.C."/>
            <person name="Scheuring C."/>
            <person name="Schmidt C.J."/>
            <person name="Schroeder S."/>
            <person name="Searle S.M."/>
            <person name="Smith E.J."/>
            <person name="Smith J."/>
            <person name="Sonstegard T.S."/>
            <person name="Stadler P.F."/>
            <person name="Tafer H."/>
            <person name="Tu Z.J."/>
            <person name="Van Tassell C.P."/>
            <person name="Vilella A.J."/>
            <person name="Williams K.P."/>
            <person name="Yorke J.A."/>
            <person name="Zhang L."/>
            <person name="Zhang H.B."/>
            <person name="Zhang X."/>
            <person name="Zhang Y."/>
            <person name="Reed K.M."/>
        </authorList>
    </citation>
    <scope>NUCLEOTIDE SEQUENCE [LARGE SCALE GENOMIC DNA]</scope>
</reference>
<dbReference type="PROSITE" id="PS00019">
    <property type="entry name" value="ACTININ_1"/>
    <property type="match status" value="1"/>
</dbReference>
<keyword evidence="24" id="KW-1185">Reference proteome</keyword>
<dbReference type="SUPFAM" id="SSF46966">
    <property type="entry name" value="Spectrin repeat"/>
    <property type="match status" value="14"/>
</dbReference>
<keyword evidence="8" id="KW-0597">Phosphoprotein</keyword>
<dbReference type="GO" id="GO:0005634">
    <property type="term" value="C:nucleus"/>
    <property type="evidence" value="ECO:0007669"/>
    <property type="project" value="UniProtKB-ARBA"/>
</dbReference>
<evidence type="ECO:0000256" key="6">
    <source>
        <dbReference type="ARBA" id="ARBA00022475"/>
    </source>
</evidence>
<evidence type="ECO:0000256" key="16">
    <source>
        <dbReference type="ARBA" id="ARBA00037833"/>
    </source>
</evidence>
<evidence type="ECO:0000259" key="22">
    <source>
        <dbReference type="PROSITE" id="PS50021"/>
    </source>
</evidence>
<dbReference type="InterPro" id="IPR001589">
    <property type="entry name" value="Actinin_actin-bd_CS"/>
</dbReference>
<dbReference type="GO" id="GO:0031430">
    <property type="term" value="C:M band"/>
    <property type="evidence" value="ECO:0007669"/>
    <property type="project" value="UniProtKB-SubCell"/>
</dbReference>
<keyword evidence="6" id="KW-1003">Cell membrane</keyword>
<evidence type="ECO:0000313" key="24">
    <source>
        <dbReference type="Proteomes" id="UP000001645"/>
    </source>
</evidence>
<dbReference type="CDD" id="cd21248">
    <property type="entry name" value="CH_SPTB_like_rpt2"/>
    <property type="match status" value="1"/>
</dbReference>
<dbReference type="PROSITE" id="PS50021">
    <property type="entry name" value="CH"/>
    <property type="match status" value="2"/>
</dbReference>
<dbReference type="GO" id="GO:0021556">
    <property type="term" value="P:central nervous system formation"/>
    <property type="evidence" value="ECO:0007669"/>
    <property type="project" value="UniProtKB-ARBA"/>
</dbReference>
<evidence type="ECO:0000256" key="4">
    <source>
        <dbReference type="ARBA" id="ARBA00006826"/>
    </source>
</evidence>
<dbReference type="FunFam" id="1.20.58.60:FF:000011">
    <property type="entry name" value="Spectrin beta chain"/>
    <property type="match status" value="1"/>
</dbReference>
<comment type="function">
    <text evidence="17">Fodrin, which seems to be involved in secretion, interacts with calmodulin in a calcium-dependent manner and is thus candidate for the calcium-dependent movement of the cytoskeleton at the membrane. Plays a critical role in central nervous system development and function.</text>
</comment>
<dbReference type="CDD" id="cd00176">
    <property type="entry name" value="SPEC"/>
    <property type="match status" value="9"/>
</dbReference>
<evidence type="ECO:0000256" key="12">
    <source>
        <dbReference type="ARBA" id="ARBA00023136"/>
    </source>
</evidence>
<keyword evidence="9" id="KW-0677">Repeat</keyword>
<evidence type="ECO:0000256" key="19">
    <source>
        <dbReference type="SAM" id="Coils"/>
    </source>
</evidence>
<dbReference type="PRINTS" id="PR00683">
    <property type="entry name" value="SPECTRINPH"/>
</dbReference>
<evidence type="ECO:0000256" key="14">
    <source>
        <dbReference type="ARBA" id="ARBA00023203"/>
    </source>
</evidence>
<evidence type="ECO:0000256" key="10">
    <source>
        <dbReference type="ARBA" id="ARBA00022860"/>
    </source>
</evidence>
<dbReference type="SMART" id="SM00033">
    <property type="entry name" value="CH"/>
    <property type="match status" value="2"/>
</dbReference>
<dbReference type="GO" id="GO:0051693">
    <property type="term" value="P:actin filament capping"/>
    <property type="evidence" value="ECO:0007669"/>
    <property type="project" value="UniProtKB-UniRule"/>
</dbReference>
<dbReference type="InterPro" id="IPR001605">
    <property type="entry name" value="PH_dom-spectrin-type"/>
</dbReference>
<evidence type="ECO:0000256" key="13">
    <source>
        <dbReference type="ARBA" id="ARBA00023180"/>
    </source>
</evidence>
<name>A0A803YHT7_MELGA</name>
<comment type="similarity">
    <text evidence="4 18">Belongs to the spectrin family.</text>
</comment>
<evidence type="ECO:0000256" key="15">
    <source>
        <dbReference type="ARBA" id="ARBA00023212"/>
    </source>
</evidence>
<dbReference type="FunFam" id="1.20.58.60:FF:000018">
    <property type="entry name" value="Spectrin beta chain"/>
    <property type="match status" value="1"/>
</dbReference>
<feature type="coiled-coil region" evidence="19">
    <location>
        <begin position="1412"/>
        <end position="1439"/>
    </location>
</feature>
<keyword evidence="14 18" id="KW-0009">Actin-binding</keyword>
<evidence type="ECO:0000256" key="1">
    <source>
        <dbReference type="ARBA" id="ARBA00004245"/>
    </source>
</evidence>
<evidence type="ECO:0000256" key="5">
    <source>
        <dbReference type="ARBA" id="ARBA00022467"/>
    </source>
</evidence>
<dbReference type="Pfam" id="PF00435">
    <property type="entry name" value="Spectrin"/>
    <property type="match status" value="17"/>
</dbReference>
<evidence type="ECO:0000256" key="17">
    <source>
        <dbReference type="ARBA" id="ARBA00053223"/>
    </source>
</evidence>
<dbReference type="InterPro" id="IPR011993">
    <property type="entry name" value="PH-like_dom_sf"/>
</dbReference>
<dbReference type="FunFam" id="1.20.58.60:FF:000033">
    <property type="entry name" value="Spectrin beta chain"/>
    <property type="match status" value="1"/>
</dbReference>
<dbReference type="FunFam" id="1.10.418.10:FF:000004">
    <property type="entry name" value="Spectrin beta chain"/>
    <property type="match status" value="1"/>
</dbReference>
<dbReference type="InterPro" id="IPR016343">
    <property type="entry name" value="Spectrin_bsu"/>
</dbReference>
<dbReference type="CDD" id="cd10571">
    <property type="entry name" value="PH_beta_spectrin"/>
    <property type="match status" value="1"/>
</dbReference>
<evidence type="ECO:0000256" key="20">
    <source>
        <dbReference type="SAM" id="MobiDB-lite"/>
    </source>
</evidence>
<evidence type="ECO:0000256" key="3">
    <source>
        <dbReference type="ARBA" id="ARBA00004514"/>
    </source>
</evidence>
<dbReference type="FunFam" id="1.20.58.60:FF:000153">
    <property type="entry name" value="Spectrin beta chain"/>
    <property type="match status" value="1"/>
</dbReference>
<evidence type="ECO:0000313" key="23">
    <source>
        <dbReference type="Ensembl" id="ENSMGAP00000031334.1"/>
    </source>
</evidence>
<evidence type="ECO:0000256" key="7">
    <source>
        <dbReference type="ARBA" id="ARBA00022490"/>
    </source>
</evidence>
<dbReference type="FunFam" id="1.20.58.60:FF:000105">
    <property type="entry name" value="Spectrin beta chain"/>
    <property type="match status" value="1"/>
</dbReference>
<dbReference type="PIRSF" id="PIRSF002297">
    <property type="entry name" value="Spectrin_beta_subunit"/>
    <property type="match status" value="1"/>
</dbReference>
<dbReference type="InterPro" id="IPR001849">
    <property type="entry name" value="PH_domain"/>
</dbReference>
<dbReference type="FunFam" id="1.20.58.60:FF:000028">
    <property type="entry name" value="Spectrin beta chain"/>
    <property type="match status" value="1"/>
</dbReference>
<dbReference type="FunFam" id="1.20.58.60:FF:000019">
    <property type="entry name" value="Spectrin beta chain"/>
    <property type="match status" value="1"/>
</dbReference>
<keyword evidence="10" id="KW-0112">Calmodulin-binding</keyword>
<dbReference type="GeneTree" id="ENSGT00940000154864"/>
<protein>
    <recommendedName>
        <fullName evidence="18">Spectrin beta chain</fullName>
    </recommendedName>
</protein>
<evidence type="ECO:0000256" key="9">
    <source>
        <dbReference type="ARBA" id="ARBA00022737"/>
    </source>
</evidence>
<dbReference type="GO" id="GO:0005200">
    <property type="term" value="F:structural constituent of cytoskeleton"/>
    <property type="evidence" value="ECO:0007669"/>
    <property type="project" value="UniProtKB-UniRule"/>
</dbReference>
<comment type="subcellular location">
    <subcellularLocation>
        <location evidence="2">Cell membrane</location>
        <topology evidence="2">Peripheral membrane protein</topology>
        <orientation evidence="2">Cytoplasmic side</orientation>
    </subcellularLocation>
    <subcellularLocation>
        <location evidence="1">Cytoplasm</location>
        <location evidence="1">Cytoskeleton</location>
    </subcellularLocation>
    <subcellularLocation>
        <location evidence="3">Cytoplasm</location>
        <location evidence="3">Cytosol</location>
    </subcellularLocation>
    <subcellularLocation>
        <location evidence="16">Cytoplasm</location>
        <location evidence="16">Myofibril</location>
        <location evidence="16">Sarcomere</location>
        <location evidence="16">M line</location>
    </subcellularLocation>
</comment>
<reference evidence="23" key="2">
    <citation type="submission" date="2025-08" db="UniProtKB">
        <authorList>
            <consortium name="Ensembl"/>
        </authorList>
    </citation>
    <scope>IDENTIFICATION</scope>
</reference>
<gene>
    <name evidence="23" type="primary">SPTBN1</name>
</gene>
<dbReference type="Gene3D" id="2.30.29.30">
    <property type="entry name" value="Pleckstrin-homology domain (PH domain)/Phosphotyrosine-binding domain (PTB)"/>
    <property type="match status" value="1"/>
</dbReference>
<dbReference type="FunFam" id="2.30.29.30:FF:000024">
    <property type="entry name" value="Spectrin beta chain"/>
    <property type="match status" value="1"/>
</dbReference>
<keyword evidence="12" id="KW-0472">Membrane</keyword>
<keyword evidence="19" id="KW-0175">Coiled coil</keyword>
<dbReference type="GO" id="GO:0003779">
    <property type="term" value="F:actin binding"/>
    <property type="evidence" value="ECO:0007669"/>
    <property type="project" value="UniProtKB-KW"/>
</dbReference>
<feature type="domain" description="Calponin-homology (CH)" evidence="22">
    <location>
        <begin position="54"/>
        <end position="158"/>
    </location>
</feature>
<dbReference type="FunFam" id="1.20.58.60:FF:000099">
    <property type="entry name" value="Spectrin beta chain"/>
    <property type="match status" value="1"/>
</dbReference>
<feature type="coiled-coil region" evidence="19">
    <location>
        <begin position="457"/>
        <end position="491"/>
    </location>
</feature>
<dbReference type="Gene3D" id="1.10.418.10">
    <property type="entry name" value="Calponin-like domain"/>
    <property type="match status" value="2"/>
</dbReference>
<dbReference type="GO" id="GO:0008091">
    <property type="term" value="C:spectrin"/>
    <property type="evidence" value="ECO:0007669"/>
    <property type="project" value="InterPro"/>
</dbReference>
<dbReference type="SUPFAM" id="SSF50729">
    <property type="entry name" value="PH domain-like"/>
    <property type="match status" value="1"/>
</dbReference>
<evidence type="ECO:0000256" key="18">
    <source>
        <dbReference type="PIRNR" id="PIRNR002297"/>
    </source>
</evidence>
<dbReference type="FunFam" id="1.10.418.10:FF:000003">
    <property type="entry name" value="Spectrin beta chain"/>
    <property type="match status" value="1"/>
</dbReference>
<dbReference type="Gene3D" id="1.20.58.60">
    <property type="match status" value="12"/>
</dbReference>
<proteinExistence type="inferred from homology"/>
<dbReference type="GO" id="GO:0005886">
    <property type="term" value="C:plasma membrane"/>
    <property type="evidence" value="ECO:0007669"/>
    <property type="project" value="UniProtKB-SubCell"/>
</dbReference>
<keyword evidence="7 18" id="KW-0963">Cytoplasm</keyword>
<accession>A0A803YHT7</accession>
<dbReference type="PANTHER" id="PTHR11915">
    <property type="entry name" value="SPECTRIN/FILAMIN RELATED CYTOSKELETAL PROTEIN"/>
    <property type="match status" value="1"/>
</dbReference>
<dbReference type="Pfam" id="PF15410">
    <property type="entry name" value="PH_9"/>
    <property type="match status" value="1"/>
</dbReference>
<dbReference type="Ensembl" id="ENSMGAT00000022697.1">
    <property type="protein sequence ID" value="ENSMGAP00000031334.1"/>
    <property type="gene ID" value="ENSMGAG00000002389.3"/>
</dbReference>
<feature type="coiled-coil region" evidence="19">
    <location>
        <begin position="1842"/>
        <end position="1869"/>
    </location>
</feature>
<dbReference type="InterPro" id="IPR041681">
    <property type="entry name" value="PH_9"/>
</dbReference>
<dbReference type="InterPro" id="IPR036872">
    <property type="entry name" value="CH_dom_sf"/>
</dbReference>
<evidence type="ECO:0000259" key="21">
    <source>
        <dbReference type="PROSITE" id="PS50003"/>
    </source>
</evidence>
<feature type="domain" description="PH" evidence="21">
    <location>
        <begin position="2132"/>
        <end position="2240"/>
    </location>
</feature>
<feature type="coiled-coil region" evidence="19">
    <location>
        <begin position="991"/>
        <end position="1032"/>
    </location>
</feature>
<dbReference type="PROSITE" id="PS00020">
    <property type="entry name" value="ACTININ_2"/>
    <property type="match status" value="1"/>
</dbReference>
<dbReference type="InterPro" id="IPR018159">
    <property type="entry name" value="Spectrin/alpha-actinin"/>
</dbReference>
<dbReference type="Pfam" id="PF00307">
    <property type="entry name" value="CH"/>
    <property type="match status" value="2"/>
</dbReference>
<keyword evidence="5 18" id="KW-0117">Actin capping</keyword>
<dbReference type="SUPFAM" id="SSF47576">
    <property type="entry name" value="Calponin-homology domain, CH-domain"/>
    <property type="match status" value="1"/>
</dbReference>
<dbReference type="CDD" id="cd21316">
    <property type="entry name" value="CH_SPTBN1_rpt1"/>
    <property type="match status" value="1"/>
</dbReference>
<dbReference type="GO" id="GO:0072659">
    <property type="term" value="P:protein localization to plasma membrane"/>
    <property type="evidence" value="ECO:0007669"/>
    <property type="project" value="UniProtKB-ARBA"/>
</dbReference>
<dbReference type="FunFam" id="1.20.58.60:FF:000083">
    <property type="entry name" value="Spectrin beta chain"/>
    <property type="match status" value="1"/>
</dbReference>
<dbReference type="GO" id="GO:0005516">
    <property type="term" value="F:calmodulin binding"/>
    <property type="evidence" value="ECO:0007669"/>
    <property type="project" value="UniProtKB-KW"/>
</dbReference>
<dbReference type="Bgee" id="ENSMGAG00000002389">
    <property type="expression patterns" value="Expressed in brain and 17 other cell types or tissues"/>
</dbReference>
<dbReference type="InterPro" id="IPR002017">
    <property type="entry name" value="Spectrin_repeat"/>
</dbReference>
<dbReference type="Proteomes" id="UP000001645">
    <property type="component" value="Chromosome 2"/>
</dbReference>
<feature type="region of interest" description="Disordered" evidence="20">
    <location>
        <begin position="2076"/>
        <end position="2117"/>
    </location>
</feature>
<evidence type="ECO:0000256" key="8">
    <source>
        <dbReference type="ARBA" id="ARBA00022553"/>
    </source>
</evidence>
<dbReference type="InterPro" id="IPR001715">
    <property type="entry name" value="CH_dom"/>
</dbReference>
<dbReference type="FunFam" id="1.20.58.60:FF:000059">
    <property type="entry name" value="Spectrin beta chain"/>
    <property type="match status" value="1"/>
</dbReference>
<reference evidence="23" key="3">
    <citation type="submission" date="2025-09" db="UniProtKB">
        <authorList>
            <consortium name="Ensembl"/>
        </authorList>
    </citation>
    <scope>IDENTIFICATION</scope>
</reference>
<keyword evidence="13" id="KW-0325">Glycoprotein</keyword>
<evidence type="ECO:0000256" key="11">
    <source>
        <dbReference type="ARBA" id="ARBA00022990"/>
    </source>
</evidence>
<feature type="domain" description="Calponin-homology (CH)" evidence="22">
    <location>
        <begin position="173"/>
        <end position="278"/>
    </location>
</feature>
<dbReference type="GO" id="GO:0005543">
    <property type="term" value="F:phospholipid binding"/>
    <property type="evidence" value="ECO:0007669"/>
    <property type="project" value="InterPro"/>
</dbReference>
<dbReference type="GO" id="GO:0005829">
    <property type="term" value="C:cytosol"/>
    <property type="evidence" value="ECO:0007669"/>
    <property type="project" value="UniProtKB-SubCell"/>
</dbReference>
<dbReference type="PROSITE" id="PS50003">
    <property type="entry name" value="PH_DOMAIN"/>
    <property type="match status" value="1"/>
</dbReference>
<dbReference type="SMART" id="SM00150">
    <property type="entry name" value="SPEC"/>
    <property type="match status" value="17"/>
</dbReference>
<evidence type="ECO:0000256" key="2">
    <source>
        <dbReference type="ARBA" id="ARBA00004413"/>
    </source>
</evidence>
<organism evidence="23 24">
    <name type="scientific">Meleagris gallopavo</name>
    <name type="common">Wild turkey</name>
    <dbReference type="NCBI Taxonomy" id="9103"/>
    <lineage>
        <taxon>Eukaryota</taxon>
        <taxon>Metazoa</taxon>
        <taxon>Chordata</taxon>
        <taxon>Craniata</taxon>
        <taxon>Vertebrata</taxon>
        <taxon>Euteleostomi</taxon>
        <taxon>Archelosauria</taxon>
        <taxon>Archosauria</taxon>
        <taxon>Dinosauria</taxon>
        <taxon>Saurischia</taxon>
        <taxon>Theropoda</taxon>
        <taxon>Coelurosauria</taxon>
        <taxon>Aves</taxon>
        <taxon>Neognathae</taxon>
        <taxon>Galloanserae</taxon>
        <taxon>Galliformes</taxon>
        <taxon>Phasianidae</taxon>
        <taxon>Meleagridinae</taxon>
        <taxon>Meleagris</taxon>
    </lineage>
</organism>
<sequence length="2240" mass="260073">MTTTVATDYDNIEIQQQYSDVNNRWDVDDWDNENSSARLFERSRIKALADEREAVQKKTFTKWVNSHLARVSCRITDLYTDLRDGRMLIKLLEVLSGERLPKPTKGRMRIHCLENVDKALQFLKEQRVHLENMGSHDIVDGNHRLTLGLIWTIILRFQIQDISVETEDNKEKKSAKDALLLWCQMKTAGYPNVNIHNFTTSWRDGMAFNALIHKHRPDLIDFDKLKKSNAHYNLQNAFNLAEQHLGLTKLLDPEDISVDHPDEKSIITYVVTYYHYFSKMKALAVEGKRIGKVLDNAIETEKMIEKYESLASDLLEWIEQTIIILNNRKFANSLVGVQQQLQAFNTYRTVEKPPKFTEKGNLEVLLFTIQSKMRANNQKVYMPREGKLISDINKAWERLEKAEHERELALRNELIRQEKLEQLARRFDRKAAMRETWLSENQRLVSQDNFGFDLPAVEAATKKHEAIETDIAAYEERVQAVVAVAKELETENYHDIKRITARKDNVIRLWEYLLELLRARRQRLEMNLGLQKIFQEMLYIMDWMDEMKVLLLSQDYGKHLLGVEDLLQKHALVEADIAIQAERVRGVNASAQKFATDGEGYKPCDPQVIRDRVAHMEFCYQELCQLAAERRARLEESRRLWKFFWEMAEEEGWIREKEQILSSDDYGKDLTSVVRLLSKHKAFEDEMSGRSGHFQQAIKEGEDMIAEEHFGSEKIKERIKDIREQWANLEQLSAIRKKRLEEASLLHQFQADADDIDAWMLDILKIVSSNDVGHDEYSTQSLVKKHKDVAEEIASYRPTIDSLHEQAKALPQEHAGSPDVQGRLSGIEERYKEVAELTRLRKQALQDTLALYKMFSEADACELWIDEKEKWLNNMQIPEKLEDLEVIQHRFESLEPEMNNQASRVAVVNQIARQLMHSGHPSEKEIKAQQDKLNTRWSQFRELVDRKKDALISALSIQNYHLECNETKSWIREKTKVIESTQDLGNDLAGVMALQRKLTGMERDLVAIEAKLSDLQKEAEKLESEHPDQAQAILSRLAEINDESLGEASKLQQFLRDLDDFQSWLSRTQTAIASEDMPNTLTEAEKLLTQHENIKNEINNYEEDYQKMRDMGEMVTQGQTDAQYMFLRQRLQALDTGWNELHKMWENRQNLLSQSHAYQLFLRDTKQAEAFLNNQEYVLAHTEMPTTLEGAEAAIKKQEDFMTTMDANEEKINAVVETGRRLVSDGNINSDKIQEKVDSIDDRHRKNREAASELLMRLKDNRDLQKFLQDCQELSLWINEKMLTAQDMSYDEARNLHSKWLKHQAFMAELASNKEWLEKIEKEGMQLIAEKPETEAVVKEKLTGLHQMWEELESTTQTKAQRLFDANKAELFTQSCADLDKWLNGLESQIQSDDYGKDLTSVNILLKKQQVKRMLENQMDVRKKEIEELQSQARALSQEGKSTDEVDGKRLTVEKKFLELLEPLNERKANLLASKEIHQFNRDVEDEILWVGERMPIATSTDHGHNLQTVQLLIKKNQTLQKEIQGHQPRIDDIFERSQNIITDSSPNAEAIQQRLADLKQLWNLLIEETEKRHKRLEESHRAQQYYFDAAEAEAWMSEQELYMMSEEKAKDEQSAVSMLKKHQILEQAVEDYAETVHQLSKTSRTLVADNHPESERISMRQSKVDKLYAGLKDLAEERRGKLDERHRLFQLNREVDDLEQWIAEREVVAGSHELGQDYEHVTMLQERFREFARDTGNIGQERVDTVNHMADELINSGHSDAATIAEWKDGLNEAWADLLELIDTRTQILAASYELHKFYHDAKEILGRIQDKHKKLPEELGRDQNTVETLQRMHTTFEHDIQALGTQVRQLQEDAARLQAAYAGDKADDIQKRENEVLEAWKALLDACEGRRVRLVDTGDKFRFFSMVRDLMLWMEDVIRQIEAQEKPRDVSSVELLMNNHQGIKAEIDARNDSFTTCIELGKSLLARKHYASEEIKEKLLQLTEKRKEMIDKWEDRWEWLRLILEVHQFSRDASVAEAWLLGQEPYLSSREIGQSVDEVEKLIKRHEAFEKSAATWDERFAALERLTTVSAGGVAETAETNEMVNGAADQRTSSKESSPVPSPTADRKATAAIQAQTAATLPAKTQEIPSAQMEGFLHRKHEWETHSKKASSRSWHNVYCVINNQEMGFYKDSKAAASGIPYHNEIPVSLKEAVCEIAVDYKKKKHVFKLRYIVKSLHSKTLKLNVHGSALHKNQVFV</sequence>
<feature type="coiled-coil region" evidence="19">
    <location>
        <begin position="1084"/>
        <end position="1111"/>
    </location>
</feature>
<keyword evidence="11" id="KW-0007">Acetylation</keyword>
<keyword evidence="15 18" id="KW-0206">Cytoskeleton</keyword>
<dbReference type="FunFam" id="1.20.58.60:FF:000158">
    <property type="entry name" value="Spectrin beta chain"/>
    <property type="match status" value="1"/>
</dbReference>